<reference evidence="11" key="1">
    <citation type="submission" date="2020-10" db="EMBL/GenBank/DDBJ databases">
        <authorList>
            <person name="Gilroy R."/>
        </authorList>
    </citation>
    <scope>NUCLEOTIDE SEQUENCE</scope>
    <source>
        <strain evidence="11">ChiBcec7-5410</strain>
    </source>
</reference>
<keyword evidence="4" id="KW-0479">Metal-binding</keyword>
<proteinExistence type="inferred from homology"/>
<dbReference type="Pfam" id="PF02875">
    <property type="entry name" value="Mur_ligase_C"/>
    <property type="match status" value="1"/>
</dbReference>
<accession>A0A9D1KRB9</accession>
<keyword evidence="5" id="KW-0547">Nucleotide-binding</keyword>
<evidence type="ECO:0000256" key="7">
    <source>
        <dbReference type="ARBA" id="ARBA00022842"/>
    </source>
</evidence>
<protein>
    <recommendedName>
        <fullName evidence="2">tetrahydrofolate synthase</fullName>
        <ecNumber evidence="2">6.3.2.17</ecNumber>
    </recommendedName>
    <alternativeName>
        <fullName evidence="8">Tetrahydrofolylpolyglutamate synthase</fullName>
    </alternativeName>
</protein>
<reference evidence="11" key="2">
    <citation type="journal article" date="2021" name="PeerJ">
        <title>Extensive microbial diversity within the chicken gut microbiome revealed by metagenomics and culture.</title>
        <authorList>
            <person name="Gilroy R."/>
            <person name="Ravi A."/>
            <person name="Getino M."/>
            <person name="Pursley I."/>
            <person name="Horton D.L."/>
            <person name="Alikhan N.F."/>
            <person name="Baker D."/>
            <person name="Gharbi K."/>
            <person name="Hall N."/>
            <person name="Watson M."/>
            <person name="Adriaenssens E.M."/>
            <person name="Foster-Nyarko E."/>
            <person name="Jarju S."/>
            <person name="Secka A."/>
            <person name="Antonio M."/>
            <person name="Oren A."/>
            <person name="Chaudhuri R.R."/>
            <person name="La Ragione R."/>
            <person name="Hildebrand F."/>
            <person name="Pallen M.J."/>
        </authorList>
    </citation>
    <scope>NUCLEOTIDE SEQUENCE</scope>
    <source>
        <strain evidence="11">ChiBcec7-5410</strain>
    </source>
</reference>
<comment type="caution">
    <text evidence="11">The sequence shown here is derived from an EMBL/GenBank/DDBJ whole genome shotgun (WGS) entry which is preliminary data.</text>
</comment>
<name>A0A9D1KRB9_9FIRM</name>
<dbReference type="InterPro" id="IPR004101">
    <property type="entry name" value="Mur_ligase_C"/>
</dbReference>
<dbReference type="SUPFAM" id="SSF53244">
    <property type="entry name" value="MurD-like peptide ligases, peptide-binding domain"/>
    <property type="match status" value="1"/>
</dbReference>
<evidence type="ECO:0000256" key="5">
    <source>
        <dbReference type="ARBA" id="ARBA00022741"/>
    </source>
</evidence>
<keyword evidence="3" id="KW-0436">Ligase</keyword>
<dbReference type="PANTHER" id="PTHR11136">
    <property type="entry name" value="FOLYLPOLYGLUTAMATE SYNTHASE-RELATED"/>
    <property type="match status" value="1"/>
</dbReference>
<dbReference type="GO" id="GO:0005737">
    <property type="term" value="C:cytoplasm"/>
    <property type="evidence" value="ECO:0007669"/>
    <property type="project" value="TreeGrafter"/>
</dbReference>
<evidence type="ECO:0000313" key="12">
    <source>
        <dbReference type="Proteomes" id="UP000824160"/>
    </source>
</evidence>
<dbReference type="NCBIfam" id="TIGR01499">
    <property type="entry name" value="folC"/>
    <property type="match status" value="1"/>
</dbReference>
<organism evidence="11 12">
    <name type="scientific">Candidatus Faecivivens stercoripullorum</name>
    <dbReference type="NCBI Taxonomy" id="2840805"/>
    <lineage>
        <taxon>Bacteria</taxon>
        <taxon>Bacillati</taxon>
        <taxon>Bacillota</taxon>
        <taxon>Clostridia</taxon>
        <taxon>Eubacteriales</taxon>
        <taxon>Oscillospiraceae</taxon>
        <taxon>Oscillospiraceae incertae sedis</taxon>
        <taxon>Candidatus Faecivivens</taxon>
    </lineage>
</organism>
<dbReference type="EC" id="6.3.2.17" evidence="2"/>
<dbReference type="AlphaFoldDB" id="A0A9D1KRB9"/>
<dbReference type="InterPro" id="IPR036615">
    <property type="entry name" value="Mur_ligase_C_dom_sf"/>
</dbReference>
<evidence type="ECO:0000256" key="3">
    <source>
        <dbReference type="ARBA" id="ARBA00022598"/>
    </source>
</evidence>
<dbReference type="Proteomes" id="UP000824160">
    <property type="component" value="Unassembled WGS sequence"/>
</dbReference>
<sequence length="297" mass="31918">MLWFEEQDCGWAVIEAGIGGRHDATCCLPKPALSVIMGIGLDHTAVLGNTTAEIARDKAAIIKGNPALLYPEQPEDAMAVIMERCAETGSQLHIPSLRDVKIQSEGLSGTRFCYGGQVYQLPLLGRYQVKNAVTAINGGRILGLDEQDIVNGIACVSFPCRLERVHDHPTIIIDGAHNMHGMKALSDSIPPLLGGRKPIMLVGMLRDKDFADALGVIAPLAEKMVTVIVDNPRTASAEETAQAARNGGCSDVHPVSDWKDGLQTAIRLAEDEERALIICGSLYLAADCRAQLQRMGD</sequence>
<evidence type="ECO:0000256" key="8">
    <source>
        <dbReference type="ARBA" id="ARBA00030592"/>
    </source>
</evidence>
<evidence type="ECO:0000259" key="10">
    <source>
        <dbReference type="Pfam" id="PF02875"/>
    </source>
</evidence>
<dbReference type="GO" id="GO:0005524">
    <property type="term" value="F:ATP binding"/>
    <property type="evidence" value="ECO:0007669"/>
    <property type="project" value="UniProtKB-KW"/>
</dbReference>
<evidence type="ECO:0000256" key="4">
    <source>
        <dbReference type="ARBA" id="ARBA00022723"/>
    </source>
</evidence>
<evidence type="ECO:0000256" key="9">
    <source>
        <dbReference type="ARBA" id="ARBA00047493"/>
    </source>
</evidence>
<feature type="non-terminal residue" evidence="11">
    <location>
        <position position="1"/>
    </location>
</feature>
<dbReference type="PANTHER" id="PTHR11136:SF0">
    <property type="entry name" value="DIHYDROFOLATE SYNTHETASE-RELATED"/>
    <property type="match status" value="1"/>
</dbReference>
<dbReference type="InterPro" id="IPR036565">
    <property type="entry name" value="Mur-like_cat_sf"/>
</dbReference>
<evidence type="ECO:0000256" key="1">
    <source>
        <dbReference type="ARBA" id="ARBA00008276"/>
    </source>
</evidence>
<dbReference type="EMBL" id="DVLW01000191">
    <property type="protein sequence ID" value="HIT94903.1"/>
    <property type="molecule type" value="Genomic_DNA"/>
</dbReference>
<evidence type="ECO:0000256" key="6">
    <source>
        <dbReference type="ARBA" id="ARBA00022840"/>
    </source>
</evidence>
<dbReference type="Gene3D" id="3.40.1190.10">
    <property type="entry name" value="Mur-like, catalytic domain"/>
    <property type="match status" value="1"/>
</dbReference>
<dbReference type="SUPFAM" id="SSF53623">
    <property type="entry name" value="MurD-like peptide ligases, catalytic domain"/>
    <property type="match status" value="1"/>
</dbReference>
<evidence type="ECO:0000256" key="2">
    <source>
        <dbReference type="ARBA" id="ARBA00013025"/>
    </source>
</evidence>
<evidence type="ECO:0000313" key="11">
    <source>
        <dbReference type="EMBL" id="HIT94903.1"/>
    </source>
</evidence>
<feature type="domain" description="Mur ligase C-terminal" evidence="10">
    <location>
        <begin position="161"/>
        <end position="281"/>
    </location>
</feature>
<dbReference type="GO" id="GO:0008841">
    <property type="term" value="F:dihydrofolate synthase activity"/>
    <property type="evidence" value="ECO:0007669"/>
    <property type="project" value="TreeGrafter"/>
</dbReference>
<gene>
    <name evidence="11" type="ORF">IAC43_06925</name>
</gene>
<comment type="catalytic activity">
    <reaction evidence="9">
        <text>(6S)-5,6,7,8-tetrahydrofolyl-(gamma-L-Glu)(n) + L-glutamate + ATP = (6S)-5,6,7,8-tetrahydrofolyl-(gamma-L-Glu)(n+1) + ADP + phosphate + H(+)</text>
        <dbReference type="Rhea" id="RHEA:10580"/>
        <dbReference type="Rhea" id="RHEA-COMP:14738"/>
        <dbReference type="Rhea" id="RHEA-COMP:14740"/>
        <dbReference type="ChEBI" id="CHEBI:15378"/>
        <dbReference type="ChEBI" id="CHEBI:29985"/>
        <dbReference type="ChEBI" id="CHEBI:30616"/>
        <dbReference type="ChEBI" id="CHEBI:43474"/>
        <dbReference type="ChEBI" id="CHEBI:141005"/>
        <dbReference type="ChEBI" id="CHEBI:456216"/>
        <dbReference type="EC" id="6.3.2.17"/>
    </reaction>
</comment>
<dbReference type="GO" id="GO:0004326">
    <property type="term" value="F:tetrahydrofolylpolyglutamate synthase activity"/>
    <property type="evidence" value="ECO:0007669"/>
    <property type="project" value="UniProtKB-EC"/>
</dbReference>
<keyword evidence="7" id="KW-0460">Magnesium</keyword>
<keyword evidence="6" id="KW-0067">ATP-binding</keyword>
<dbReference type="InterPro" id="IPR001645">
    <property type="entry name" value="Folylpolyglutamate_synth"/>
</dbReference>
<dbReference type="Gene3D" id="3.90.190.20">
    <property type="entry name" value="Mur ligase, C-terminal domain"/>
    <property type="match status" value="1"/>
</dbReference>
<dbReference type="GO" id="GO:0046872">
    <property type="term" value="F:metal ion binding"/>
    <property type="evidence" value="ECO:0007669"/>
    <property type="project" value="UniProtKB-KW"/>
</dbReference>
<comment type="similarity">
    <text evidence="1">Belongs to the folylpolyglutamate synthase family.</text>
</comment>